<feature type="transmembrane region" description="Helical" evidence="10">
    <location>
        <begin position="12"/>
        <end position="39"/>
    </location>
</feature>
<evidence type="ECO:0000256" key="9">
    <source>
        <dbReference type="ARBA" id="ARBA00023136"/>
    </source>
</evidence>
<evidence type="ECO:0000256" key="6">
    <source>
        <dbReference type="ARBA" id="ARBA00022958"/>
    </source>
</evidence>
<keyword evidence="3 10" id="KW-0813">Transport</keyword>
<evidence type="ECO:0000256" key="7">
    <source>
        <dbReference type="ARBA" id="ARBA00022989"/>
    </source>
</evidence>
<evidence type="ECO:0000256" key="10">
    <source>
        <dbReference type="PIRNR" id="PIRNR002450"/>
    </source>
</evidence>
<dbReference type="GO" id="GO:1990573">
    <property type="term" value="P:potassium ion import across plasma membrane"/>
    <property type="evidence" value="ECO:0007669"/>
    <property type="project" value="EnsemblFungi"/>
</dbReference>
<dbReference type="RefSeq" id="XP_013021489.1">
    <property type="nucleotide sequence ID" value="XM_013166035.1"/>
</dbReference>
<dbReference type="GO" id="GO:0140107">
    <property type="term" value="F:high-affinity potassium ion transmembrane transporter activity"/>
    <property type="evidence" value="ECO:0007669"/>
    <property type="project" value="EnsemblFungi"/>
</dbReference>
<dbReference type="InterPro" id="IPR015958">
    <property type="entry name" value="Trk1_fungi"/>
</dbReference>
<evidence type="ECO:0000256" key="4">
    <source>
        <dbReference type="ARBA" id="ARBA00022538"/>
    </source>
</evidence>
<comment type="similarity">
    <text evidence="2 10">Belongs to the TrkH potassium transport family.</text>
</comment>
<dbReference type="GO" id="GO:0031520">
    <property type="term" value="C:plasma membrane of cell tip"/>
    <property type="evidence" value="ECO:0007669"/>
    <property type="project" value="EnsemblFungi"/>
</dbReference>
<dbReference type="eggNOG" id="KOG1341">
    <property type="taxonomic scope" value="Eukaryota"/>
</dbReference>
<dbReference type="GO" id="GO:0032178">
    <property type="term" value="C:medial membrane band"/>
    <property type="evidence" value="ECO:0007669"/>
    <property type="project" value="EnsemblFungi"/>
</dbReference>
<feature type="transmembrane region" description="Helical" evidence="10">
    <location>
        <begin position="650"/>
        <end position="670"/>
    </location>
</feature>
<comment type="caution">
    <text evidence="10">Lacks conserved residue(s) required for the propagation of feature annotation.</text>
</comment>
<dbReference type="NCBIfam" id="TIGR00934">
    <property type="entry name" value="2a38euk"/>
    <property type="match status" value="1"/>
</dbReference>
<protein>
    <recommendedName>
        <fullName evidence="10">Potassium transport protein</fullName>
    </recommendedName>
</protein>
<accession>S9W3X5</accession>
<dbReference type="Proteomes" id="UP000015464">
    <property type="component" value="Unassembled WGS sequence"/>
</dbReference>
<keyword evidence="12" id="KW-1185">Reference proteome</keyword>
<dbReference type="PANTHER" id="PTHR31064">
    <property type="entry name" value="POTASSIUM TRANSPORT PROTEIN DDB_G0292412-RELATED"/>
    <property type="match status" value="1"/>
</dbReference>
<keyword evidence="6 10" id="KW-0630">Potassium</keyword>
<evidence type="ECO:0000256" key="8">
    <source>
        <dbReference type="ARBA" id="ARBA00023065"/>
    </source>
</evidence>
<evidence type="ECO:0000313" key="11">
    <source>
        <dbReference type="EMBL" id="EPY53234.1"/>
    </source>
</evidence>
<dbReference type="STRING" id="653667.S9W3X5"/>
<evidence type="ECO:0000313" key="12">
    <source>
        <dbReference type="Proteomes" id="UP000015464"/>
    </source>
</evidence>
<gene>
    <name evidence="11" type="ORF">SPOG_03771</name>
</gene>
<keyword evidence="4 10" id="KW-0633">Potassium transport</keyword>
<feature type="transmembrane region" description="Helical" evidence="10">
    <location>
        <begin position="525"/>
        <end position="554"/>
    </location>
</feature>
<keyword evidence="7 10" id="KW-1133">Transmembrane helix</keyword>
<sequence>MAFTKVQRWIQWIVPNFGFLAVHYFYIILLIIISSILLFTGGSKISYIDALFLASSSVTQTGLNTLNLIDLTTWQQIVIFLFPIISVPIWMHGAISFVRLYWFRKKFKYVIKQNRTRRCQRKLRQKQLKQEKQNEEQGVRGRKIQVLLPHQADDNLNPAPTFGNLDITSTENPQESIFFNPPSISPKAKPKEQETDVPATLSVQEVSDIDLEDPETNHAVNFSSEFSSKTPYIAEEIEMDDLHPRLRRQNSVLTTLMNTNDDIRETQSYSEKGLPPVPMSCCLSDTNLLNLQDTPVDSSLPASDNKASITIYEPKRKLYPESVSSKSDNPSREDVHIAFTNLHKPTLERKRQEDLIENKKFFQKKPARFRRMSAPMRWTKSLNVNPRSLTFERVLSSAFGRRREGTISSSRSTVMSLPYLSYNPTVDRNSAFVALSREQRDELGGIEYRALKCVCTMVLIYFILTNIIVFVIFIIFSYTAHGSYLIIDSLKLKRGWWALFTSISSFNDLGYSLSPSSFSPFNKNIFLLLISSLFIIAGNTGFPCFLRLFIWFFYKVLPLSQEKKEAMAFLLDHPRRCFTLLFPSGSTWWLFFILLGLNAIDLILFMSLDIKNESVVGLPRGIRVVNALFQSVCTRTAGFTSVTLSELHPAVLVTYLIMMYISVYPVAINMRNTNVYEERSLGVYTFDEEEHKSFLKDHLTEQMSHDLWCIFLGLLIICICEGGKIANSNDTDFTIFTVLFEIVSAYGTVGLSTGLSDSQCSLSARFTKLSKLVIIALQIRGRHRGLPRAVDRAILLPSEKNNLKEEEDHRRRQELSRTISYSRASVSAFRD</sequence>
<feature type="transmembrane region" description="Helical" evidence="10">
    <location>
        <begin position="588"/>
        <end position="610"/>
    </location>
</feature>
<name>S9W3X5_SCHCR</name>
<dbReference type="GeneID" id="25038088"/>
<keyword evidence="8 10" id="KW-0406">Ion transport</keyword>
<evidence type="ECO:0000256" key="3">
    <source>
        <dbReference type="ARBA" id="ARBA00022448"/>
    </source>
</evidence>
<feature type="transmembrane region" description="Helical" evidence="10">
    <location>
        <begin position="458"/>
        <end position="476"/>
    </location>
</feature>
<organism evidence="11 12">
    <name type="scientific">Schizosaccharomyces cryophilus (strain OY26 / ATCC MYA-4695 / CBS 11777 / NBRC 106824 / NRRL Y48691)</name>
    <name type="common">Fission yeast</name>
    <dbReference type="NCBI Taxonomy" id="653667"/>
    <lineage>
        <taxon>Eukaryota</taxon>
        <taxon>Fungi</taxon>
        <taxon>Dikarya</taxon>
        <taxon>Ascomycota</taxon>
        <taxon>Taphrinomycotina</taxon>
        <taxon>Schizosaccharomycetes</taxon>
        <taxon>Schizosaccharomycetales</taxon>
        <taxon>Schizosaccharomycetaceae</taxon>
        <taxon>Schizosaccharomyces</taxon>
    </lineage>
</organism>
<dbReference type="HOGENOM" id="CLU_005947_0_1_1"/>
<dbReference type="OMA" id="RMTNDGI"/>
<comment type="subcellular location">
    <subcellularLocation>
        <location evidence="1">Membrane</location>
        <topology evidence="1">Multi-pass membrane protein</topology>
    </subcellularLocation>
</comment>
<evidence type="ECO:0000256" key="5">
    <source>
        <dbReference type="ARBA" id="ARBA00022692"/>
    </source>
</evidence>
<dbReference type="GO" id="GO:0030007">
    <property type="term" value="P:intracellular potassium ion homeostasis"/>
    <property type="evidence" value="ECO:0007669"/>
    <property type="project" value="UniProtKB-UniRule"/>
</dbReference>
<dbReference type="Pfam" id="PF02386">
    <property type="entry name" value="TrkH"/>
    <property type="match status" value="1"/>
</dbReference>
<reference evidence="11 12" key="1">
    <citation type="journal article" date="2011" name="Science">
        <title>Comparative functional genomics of the fission yeasts.</title>
        <authorList>
            <person name="Rhind N."/>
            <person name="Chen Z."/>
            <person name="Yassour M."/>
            <person name="Thompson D.A."/>
            <person name="Haas B.J."/>
            <person name="Habib N."/>
            <person name="Wapinski I."/>
            <person name="Roy S."/>
            <person name="Lin M.F."/>
            <person name="Heiman D.I."/>
            <person name="Young S.K."/>
            <person name="Furuya K."/>
            <person name="Guo Y."/>
            <person name="Pidoux A."/>
            <person name="Chen H.M."/>
            <person name="Robbertse B."/>
            <person name="Goldberg J.M."/>
            <person name="Aoki K."/>
            <person name="Bayne E.H."/>
            <person name="Berlin A.M."/>
            <person name="Desjardins C.A."/>
            <person name="Dobbs E."/>
            <person name="Dukaj L."/>
            <person name="Fan L."/>
            <person name="FitzGerald M.G."/>
            <person name="French C."/>
            <person name="Gujja S."/>
            <person name="Hansen K."/>
            <person name="Keifenheim D."/>
            <person name="Levin J.Z."/>
            <person name="Mosher R.A."/>
            <person name="Mueller C.A."/>
            <person name="Pfiffner J."/>
            <person name="Priest M."/>
            <person name="Russ C."/>
            <person name="Smialowska A."/>
            <person name="Swoboda P."/>
            <person name="Sykes S.M."/>
            <person name="Vaughn M."/>
            <person name="Vengrova S."/>
            <person name="Yoder R."/>
            <person name="Zeng Q."/>
            <person name="Allshire R."/>
            <person name="Baulcombe D."/>
            <person name="Birren B.W."/>
            <person name="Brown W."/>
            <person name="Ekwall K."/>
            <person name="Kellis M."/>
            <person name="Leatherwood J."/>
            <person name="Levin H."/>
            <person name="Margalit H."/>
            <person name="Martienssen R."/>
            <person name="Nieduszynski C.A."/>
            <person name="Spatafora J.W."/>
            <person name="Friedman N."/>
            <person name="Dalgaard J.Z."/>
            <person name="Baumann P."/>
            <person name="Niki H."/>
            <person name="Regev A."/>
            <person name="Nusbaum C."/>
        </authorList>
    </citation>
    <scope>NUCLEOTIDE SEQUENCE [LARGE SCALE GENOMIC DNA]</scope>
    <source>
        <strain evidence="12">OY26 / ATCC MYA-4695 / CBS 11777 / NBRC 106824 / NRRL Y48691</strain>
    </source>
</reference>
<dbReference type="EMBL" id="KE546988">
    <property type="protein sequence ID" value="EPY53234.1"/>
    <property type="molecule type" value="Genomic_DNA"/>
</dbReference>
<proteinExistence type="inferred from homology"/>
<dbReference type="OrthoDB" id="9999863at2759"/>
<dbReference type="PANTHER" id="PTHR31064:SF30">
    <property type="entry name" value="HIGH-AFFINITY POTASSIUM TRANSPORT PROTEIN-RELATED"/>
    <property type="match status" value="1"/>
</dbReference>
<dbReference type="PIRSF" id="PIRSF002450">
    <property type="entry name" value="K+_transpter_TRK"/>
    <property type="match status" value="1"/>
</dbReference>
<keyword evidence="5 10" id="KW-0812">Transmembrane</keyword>
<evidence type="ECO:0000256" key="2">
    <source>
        <dbReference type="ARBA" id="ARBA00009137"/>
    </source>
</evidence>
<dbReference type="InterPro" id="IPR051143">
    <property type="entry name" value="TrkH_K-transport"/>
</dbReference>
<feature type="transmembrane region" description="Helical" evidence="10">
    <location>
        <begin position="77"/>
        <end position="102"/>
    </location>
</feature>
<evidence type="ECO:0000256" key="1">
    <source>
        <dbReference type="ARBA" id="ARBA00004141"/>
    </source>
</evidence>
<dbReference type="InterPro" id="IPR004773">
    <property type="entry name" value="K/Na_transp_Trk1/HKT1"/>
</dbReference>
<dbReference type="InterPro" id="IPR003445">
    <property type="entry name" value="Cat_transpt"/>
</dbReference>
<dbReference type="AlphaFoldDB" id="S9W3X5"/>
<keyword evidence="9 10" id="KW-0472">Membrane</keyword>